<name>L1KQD2_9ACTN</name>
<accession>L1KQD2</accession>
<dbReference type="RefSeq" id="WP_009326962.1">
    <property type="nucleotide sequence ID" value="NZ_AEJC01000471.1"/>
</dbReference>
<feature type="transmembrane region" description="Helical" evidence="1">
    <location>
        <begin position="399"/>
        <end position="418"/>
    </location>
</feature>
<dbReference type="GO" id="GO:0015297">
    <property type="term" value="F:antiporter activity"/>
    <property type="evidence" value="ECO:0007669"/>
    <property type="project" value="InterPro"/>
</dbReference>
<dbReference type="InterPro" id="IPR002528">
    <property type="entry name" value="MATE_fam"/>
</dbReference>
<dbReference type="PANTHER" id="PTHR42925:SF2">
    <property type="entry name" value="NA+ DRIVEN MULTIDRUG EFFLUX PUMP"/>
    <property type="match status" value="1"/>
</dbReference>
<sequence>MTVVQPEPALRWARDRRFVLPLLATAVPLTLQHLLSSTRNVANTFLTGQLGGPEVAAVGFCGLVFMVVTLAVSGMADGGSVITTQVWGSGNVARTRQAVALTLLASGLIAVAASTGCFMWAERIAAIGTSDPVVQSIAGSYIRVAAWMVIPYAVICSLEAGLRSVGKAAVTIRFTVIGVIAHVALAHGLIFGRWGLPEMGVAGAAWAAVLSSALEALLLIGYIYGTRNPIAFGAGDLRNGLREGLLRKIGRVGAPVAVSSTSWGSGILVYGILVGQAGTTELTVMAMMSSVETIAMAFSSGLAGSAAVIVGQGIGEGQSEGDVWKTGKALLAYAVVVGSVLGVAMMLTRPFLGLLFGGVDQVALDAAGGAVLALGVLFIFRVLAMMLQNGLLRSGGDTLYIFGADLVCQWLVAIPAIYLTTAVWHSPLPVIFLAIYSEEIVKTGISGYRVFRRRWIRRMV</sequence>
<protein>
    <submittedName>
        <fullName evidence="2">MATE efflux family protein</fullName>
    </submittedName>
</protein>
<dbReference type="PATRIC" id="fig|698759.3.peg.6305"/>
<dbReference type="EMBL" id="AEJC01000471">
    <property type="protein sequence ID" value="EKX63011.1"/>
    <property type="molecule type" value="Genomic_DNA"/>
</dbReference>
<organism evidence="2 3">
    <name type="scientific">Streptomyces ipomoeae 91-03</name>
    <dbReference type="NCBI Taxonomy" id="698759"/>
    <lineage>
        <taxon>Bacteria</taxon>
        <taxon>Bacillati</taxon>
        <taxon>Actinomycetota</taxon>
        <taxon>Actinomycetes</taxon>
        <taxon>Kitasatosporales</taxon>
        <taxon>Streptomycetaceae</taxon>
        <taxon>Streptomyces</taxon>
    </lineage>
</organism>
<feature type="transmembrane region" description="Helical" evidence="1">
    <location>
        <begin position="174"/>
        <end position="192"/>
    </location>
</feature>
<dbReference type="Pfam" id="PF01554">
    <property type="entry name" value="MatE"/>
    <property type="match status" value="2"/>
</dbReference>
<comment type="caution">
    <text evidence="2">The sequence shown here is derived from an EMBL/GenBank/DDBJ whole genome shotgun (WGS) entry which is preliminary data.</text>
</comment>
<keyword evidence="1" id="KW-0472">Membrane</keyword>
<feature type="transmembrane region" description="Helical" evidence="1">
    <location>
        <begin position="293"/>
        <end position="310"/>
    </location>
</feature>
<feature type="transmembrane region" description="Helical" evidence="1">
    <location>
        <begin position="18"/>
        <end position="35"/>
    </location>
</feature>
<dbReference type="GO" id="GO:0042910">
    <property type="term" value="F:xenobiotic transmembrane transporter activity"/>
    <property type="evidence" value="ECO:0007669"/>
    <property type="project" value="InterPro"/>
</dbReference>
<feature type="transmembrane region" description="Helical" evidence="1">
    <location>
        <begin position="98"/>
        <end position="121"/>
    </location>
</feature>
<evidence type="ECO:0000313" key="3">
    <source>
        <dbReference type="Proteomes" id="UP000010411"/>
    </source>
</evidence>
<feature type="transmembrane region" description="Helical" evidence="1">
    <location>
        <begin position="141"/>
        <end position="162"/>
    </location>
</feature>
<feature type="transmembrane region" description="Helical" evidence="1">
    <location>
        <begin position="367"/>
        <end position="387"/>
    </location>
</feature>
<dbReference type="PANTHER" id="PTHR42925">
    <property type="entry name" value="MULTIDRUG AND TOXIN EFFLUX PROTEIN MATE FAMILY"/>
    <property type="match status" value="1"/>
</dbReference>
<keyword evidence="3" id="KW-1185">Reference proteome</keyword>
<proteinExistence type="predicted"/>
<feature type="transmembrane region" description="Helical" evidence="1">
    <location>
        <begin position="430"/>
        <end position="451"/>
    </location>
</feature>
<gene>
    <name evidence="2" type="ORF">STRIP9103_07684</name>
</gene>
<feature type="transmembrane region" description="Helical" evidence="1">
    <location>
        <begin position="252"/>
        <end position="273"/>
    </location>
</feature>
<keyword evidence="1" id="KW-0812">Transmembrane</keyword>
<evidence type="ECO:0000313" key="2">
    <source>
        <dbReference type="EMBL" id="EKX63011.1"/>
    </source>
</evidence>
<evidence type="ECO:0000256" key="1">
    <source>
        <dbReference type="SAM" id="Phobius"/>
    </source>
</evidence>
<dbReference type="InterPro" id="IPR047135">
    <property type="entry name" value="YsiQ"/>
</dbReference>
<dbReference type="AlphaFoldDB" id="L1KQD2"/>
<dbReference type="GO" id="GO:0016020">
    <property type="term" value="C:membrane"/>
    <property type="evidence" value="ECO:0007669"/>
    <property type="project" value="InterPro"/>
</dbReference>
<reference evidence="2 3" key="1">
    <citation type="submission" date="2012-11" db="EMBL/GenBank/DDBJ databases">
        <authorList>
            <person name="Huguet-Tapia J.C."/>
            <person name="Durkin A.S."/>
            <person name="Pettis G.S."/>
            <person name="Badger J.H."/>
        </authorList>
    </citation>
    <scope>NUCLEOTIDE SEQUENCE [LARGE SCALE GENOMIC DNA]</scope>
    <source>
        <strain evidence="2 3">91-03</strain>
    </source>
</reference>
<dbReference type="OrthoDB" id="4337545at2"/>
<feature type="transmembrane region" description="Helical" evidence="1">
    <location>
        <begin position="204"/>
        <end position="224"/>
    </location>
</feature>
<dbReference type="Proteomes" id="UP000010411">
    <property type="component" value="Unassembled WGS sequence"/>
</dbReference>
<feature type="transmembrane region" description="Helical" evidence="1">
    <location>
        <begin position="330"/>
        <end position="347"/>
    </location>
</feature>
<feature type="transmembrane region" description="Helical" evidence="1">
    <location>
        <begin position="55"/>
        <end position="77"/>
    </location>
</feature>
<keyword evidence="1" id="KW-1133">Transmembrane helix</keyword>